<dbReference type="RefSeq" id="WP_238807248.1">
    <property type="nucleotide sequence ID" value="NZ_CAKLPY010000002.1"/>
</dbReference>
<dbReference type="GO" id="GO:0047134">
    <property type="term" value="F:protein-disulfide reductase [NAD(P)H] activity"/>
    <property type="evidence" value="ECO:0007669"/>
    <property type="project" value="UniProtKB-EC"/>
</dbReference>
<feature type="transmembrane region" description="Helical" evidence="6">
    <location>
        <begin position="50"/>
        <end position="73"/>
    </location>
</feature>
<organism evidence="8 9">
    <name type="scientific">Emticicia aquatica</name>
    <dbReference type="NCBI Taxonomy" id="1681835"/>
    <lineage>
        <taxon>Bacteria</taxon>
        <taxon>Pseudomonadati</taxon>
        <taxon>Bacteroidota</taxon>
        <taxon>Cytophagia</taxon>
        <taxon>Cytophagales</taxon>
        <taxon>Leadbetterellaceae</taxon>
        <taxon>Emticicia</taxon>
    </lineage>
</organism>
<evidence type="ECO:0000256" key="1">
    <source>
        <dbReference type="ARBA" id="ARBA00004141"/>
    </source>
</evidence>
<dbReference type="PANTHER" id="PTHR32234:SF0">
    <property type="entry name" value="THIOL:DISULFIDE INTERCHANGE PROTEIN DSBD"/>
    <property type="match status" value="1"/>
</dbReference>
<feature type="transmembrane region" description="Helical" evidence="6">
    <location>
        <begin position="262"/>
        <end position="280"/>
    </location>
</feature>
<evidence type="ECO:0000256" key="4">
    <source>
        <dbReference type="ARBA" id="ARBA00022989"/>
    </source>
</evidence>
<proteinExistence type="predicted"/>
<dbReference type="Pfam" id="PF13899">
    <property type="entry name" value="Thioredoxin_7"/>
    <property type="match status" value="1"/>
</dbReference>
<comment type="caution">
    <text evidence="8">The sequence shown here is derived from an EMBL/GenBank/DDBJ whole genome shotgun (WGS) entry which is preliminary data.</text>
</comment>
<name>A0ABM9ARY0_9BACT</name>
<dbReference type="SUPFAM" id="SSF52833">
    <property type="entry name" value="Thioredoxin-like"/>
    <property type="match status" value="1"/>
</dbReference>
<evidence type="ECO:0000313" key="9">
    <source>
        <dbReference type="Proteomes" id="UP000837932"/>
    </source>
</evidence>
<comment type="subcellular location">
    <subcellularLocation>
        <location evidence="1">Membrane</location>
        <topology evidence="1">Multi-pass membrane protein</topology>
    </subcellularLocation>
</comment>
<keyword evidence="4 6" id="KW-1133">Transmembrane helix</keyword>
<feature type="transmembrane region" description="Helical" evidence="6">
    <location>
        <begin position="6"/>
        <end position="30"/>
    </location>
</feature>
<sequence>MQESTSLLGFLLTAFLAGFASIFMPCIYPIMPMTVSFFTKQSQGTSKASFYGLSIMFVFGLIGLVATVFGAPFLNFISTHWIPNLIFFVIFIIFGISLLGAFEIVLPHEVVNNIDRMSERGGLIGIFFMALTLVVVSFSCTAPFVGSLLIMAAKGEVWRPLWGMLAFGLPFGIVFTSLAMFPQWLKSLPKSGGWMNEMKAVFGILEFALALKFLSNIDLTYHFNYISRDLFLIIWIIIFAAIGLYILGIIRLPKDTKVKKYNFQRIGFAAVFFALSAYMIPGVVQGKELSLLSGILPPKTLSAVVVDGSKLRALPHELQGFYDYDDALAYSKEVGKPLFIDFTGYACANCRKMEENVWSKPDVLEKLKNDFVIASLYVDDKKELPKEKQYTSKYDDELKVTVGDKNMDIEITKYNNNAQPYYIIEDASGKSIVKQPIGYCSKEDFIKFLDEGLVNYKKP</sequence>
<dbReference type="EC" id="1.8.1.8" evidence="8"/>
<dbReference type="EMBL" id="CAKLPY010000002">
    <property type="protein sequence ID" value="CAH0996696.1"/>
    <property type="molecule type" value="Genomic_DNA"/>
</dbReference>
<evidence type="ECO:0000256" key="3">
    <source>
        <dbReference type="ARBA" id="ARBA00022748"/>
    </source>
</evidence>
<dbReference type="Gene3D" id="3.40.30.10">
    <property type="entry name" value="Glutaredoxin"/>
    <property type="match status" value="1"/>
</dbReference>
<feature type="transmembrane region" description="Helical" evidence="6">
    <location>
        <begin position="126"/>
        <end position="150"/>
    </location>
</feature>
<accession>A0ABM9ARY0</accession>
<reference evidence="8" key="1">
    <citation type="submission" date="2021-12" db="EMBL/GenBank/DDBJ databases">
        <authorList>
            <person name="Rodrigo-Torres L."/>
            <person name="Arahal R. D."/>
            <person name="Lucena T."/>
        </authorList>
    </citation>
    <scope>NUCLEOTIDE SEQUENCE</scope>
    <source>
        <strain evidence="8">CECT 8858</strain>
    </source>
</reference>
<gene>
    <name evidence="8" type="primary">dsbD_3</name>
    <name evidence="8" type="ORF">EMA8858_02830</name>
</gene>
<dbReference type="InterPro" id="IPR003834">
    <property type="entry name" value="Cyt_c_assmbl_TM_dom"/>
</dbReference>
<feature type="transmembrane region" description="Helical" evidence="6">
    <location>
        <begin position="85"/>
        <end position="106"/>
    </location>
</feature>
<keyword evidence="5 6" id="KW-0472">Membrane</keyword>
<dbReference type="Proteomes" id="UP000837932">
    <property type="component" value="Unassembled WGS sequence"/>
</dbReference>
<keyword evidence="3" id="KW-0201">Cytochrome c-type biogenesis</keyword>
<keyword evidence="9" id="KW-1185">Reference proteome</keyword>
<evidence type="ECO:0000256" key="5">
    <source>
        <dbReference type="ARBA" id="ARBA00023136"/>
    </source>
</evidence>
<feature type="transmembrane region" description="Helical" evidence="6">
    <location>
        <begin position="162"/>
        <end position="181"/>
    </location>
</feature>
<keyword evidence="8" id="KW-0560">Oxidoreductase</keyword>
<keyword evidence="2 6" id="KW-0812">Transmembrane</keyword>
<dbReference type="PANTHER" id="PTHR32234">
    <property type="entry name" value="THIOL:DISULFIDE INTERCHANGE PROTEIN DSBD"/>
    <property type="match status" value="1"/>
</dbReference>
<feature type="transmembrane region" description="Helical" evidence="6">
    <location>
        <begin position="230"/>
        <end position="250"/>
    </location>
</feature>
<protein>
    <submittedName>
        <fullName evidence="8">Thiol:disulfide interchange protein DsbD</fullName>
        <ecNumber evidence="8">1.8.1.8</ecNumber>
    </submittedName>
</protein>
<dbReference type="Pfam" id="PF02683">
    <property type="entry name" value="DsbD_TM"/>
    <property type="match status" value="1"/>
</dbReference>
<evidence type="ECO:0000256" key="6">
    <source>
        <dbReference type="SAM" id="Phobius"/>
    </source>
</evidence>
<feature type="domain" description="Cytochrome C biogenesis protein transmembrane" evidence="7">
    <location>
        <begin position="10"/>
        <end position="216"/>
    </location>
</feature>
<evidence type="ECO:0000256" key="2">
    <source>
        <dbReference type="ARBA" id="ARBA00022692"/>
    </source>
</evidence>
<evidence type="ECO:0000259" key="7">
    <source>
        <dbReference type="Pfam" id="PF02683"/>
    </source>
</evidence>
<dbReference type="InterPro" id="IPR036249">
    <property type="entry name" value="Thioredoxin-like_sf"/>
</dbReference>
<evidence type="ECO:0000313" key="8">
    <source>
        <dbReference type="EMBL" id="CAH0996696.1"/>
    </source>
</evidence>